<dbReference type="InterPro" id="IPR017972">
    <property type="entry name" value="Cyt_P450_CS"/>
</dbReference>
<dbReference type="GO" id="GO:0005506">
    <property type="term" value="F:iron ion binding"/>
    <property type="evidence" value="ECO:0007669"/>
    <property type="project" value="InterPro"/>
</dbReference>
<evidence type="ECO:0000256" key="2">
    <source>
        <dbReference type="ARBA" id="ARBA00010617"/>
    </source>
</evidence>
<accession>A0AAW0Q8N5</accession>
<evidence type="ECO:0000256" key="4">
    <source>
        <dbReference type="ARBA" id="ARBA00022723"/>
    </source>
</evidence>
<name>A0AAW0Q8N5_9PEZI</name>
<keyword evidence="10" id="KW-1185">Reference proteome</keyword>
<evidence type="ECO:0000256" key="1">
    <source>
        <dbReference type="ARBA" id="ARBA00001971"/>
    </source>
</evidence>
<dbReference type="Pfam" id="PF00067">
    <property type="entry name" value="p450"/>
    <property type="match status" value="1"/>
</dbReference>
<keyword evidence="8" id="KW-1133">Transmembrane helix</keyword>
<dbReference type="EMBL" id="JAQQWP010000010">
    <property type="protein sequence ID" value="KAK8097115.1"/>
    <property type="molecule type" value="Genomic_DNA"/>
</dbReference>
<dbReference type="InterPro" id="IPR001128">
    <property type="entry name" value="Cyt_P450"/>
</dbReference>
<dbReference type="InterPro" id="IPR002401">
    <property type="entry name" value="Cyt_P450_E_grp-I"/>
</dbReference>
<gene>
    <name evidence="9" type="ORF">PG999_013059</name>
</gene>
<dbReference type="AlphaFoldDB" id="A0AAW0Q8N5"/>
<dbReference type="Gene3D" id="1.10.630.10">
    <property type="entry name" value="Cytochrome P450"/>
    <property type="match status" value="1"/>
</dbReference>
<dbReference type="GO" id="GO:0004497">
    <property type="term" value="F:monooxygenase activity"/>
    <property type="evidence" value="ECO:0007669"/>
    <property type="project" value="UniProtKB-KW"/>
</dbReference>
<feature type="binding site" description="axial binding residue" evidence="6">
    <location>
        <position position="455"/>
    </location>
    <ligand>
        <name>heme</name>
        <dbReference type="ChEBI" id="CHEBI:30413"/>
    </ligand>
    <ligandPart>
        <name>Fe</name>
        <dbReference type="ChEBI" id="CHEBI:18248"/>
    </ligandPart>
</feature>
<evidence type="ECO:0000313" key="10">
    <source>
        <dbReference type="Proteomes" id="UP001392437"/>
    </source>
</evidence>
<dbReference type="Proteomes" id="UP001392437">
    <property type="component" value="Unassembled WGS sequence"/>
</dbReference>
<dbReference type="GO" id="GO:0016705">
    <property type="term" value="F:oxidoreductase activity, acting on paired donors, with incorporation or reduction of molecular oxygen"/>
    <property type="evidence" value="ECO:0007669"/>
    <property type="project" value="InterPro"/>
</dbReference>
<evidence type="ECO:0000256" key="8">
    <source>
        <dbReference type="SAM" id="Phobius"/>
    </source>
</evidence>
<evidence type="ECO:0000256" key="3">
    <source>
        <dbReference type="ARBA" id="ARBA00022617"/>
    </source>
</evidence>
<dbReference type="PANTHER" id="PTHR24305:SF210">
    <property type="entry name" value="CYTOCHROME P450 MONOOXYGENASE ASQL-RELATED"/>
    <property type="match status" value="1"/>
</dbReference>
<dbReference type="InterPro" id="IPR036396">
    <property type="entry name" value="Cyt_P450_sf"/>
</dbReference>
<comment type="similarity">
    <text evidence="2 7">Belongs to the cytochrome P450 family.</text>
</comment>
<dbReference type="PRINTS" id="PR00463">
    <property type="entry name" value="EP450I"/>
</dbReference>
<comment type="cofactor">
    <cofactor evidence="1 6">
        <name>heme</name>
        <dbReference type="ChEBI" id="CHEBI:30413"/>
    </cofactor>
</comment>
<keyword evidence="4 6" id="KW-0479">Metal-binding</keyword>
<keyword evidence="5 6" id="KW-0408">Iron</keyword>
<evidence type="ECO:0008006" key="11">
    <source>
        <dbReference type="Google" id="ProtNLM"/>
    </source>
</evidence>
<sequence>MTMPSTATQWLTAAVATLFIYFSASFFYYCYVHPLSRFPGPKFASISRLPFAVSAVRGQTYKWLDELHARYGPIVRIAPGELTIITPGAWQDIYQTRHQMPKDPHSQTPPLNNAHSLFTAEGPTHARIRRTFLGAFSDKALRDQGPIIESHTQLLIQRLRRECAKNPKVDLARFYGYAALDIIADLTFGESFHGLEGDNDHEWIRAFFLGAKFGAVRNSLSYFYPLDRVFGWVFLRLTSKFRHQNWRLTEQNITKRLQIAEDGIERADFMTPVIGNVMSAEKQKQGQGQQDKGITRLELNTNSLAVVIAGCQLTTVALATATYLLLKNPQTYARLRDEVRSTFANEKEIQVSTIHSLPFLSAVVDETLRIHHPTPIHLPRIVPPEGATVDGHYIPGKTVIGMALQTAQTHSDYWHEPLEFHPERFLPPTHEWYDTRFQNDNKDTFHPFSLGNRNCLGYKVFLAKAKLILARVFFTFDMEPSQLAEKDWMDQAAFLVFEPSPLVAHIKERAI</sequence>
<organism evidence="9 10">
    <name type="scientific">Apiospora kogelbergensis</name>
    <dbReference type="NCBI Taxonomy" id="1337665"/>
    <lineage>
        <taxon>Eukaryota</taxon>
        <taxon>Fungi</taxon>
        <taxon>Dikarya</taxon>
        <taxon>Ascomycota</taxon>
        <taxon>Pezizomycotina</taxon>
        <taxon>Sordariomycetes</taxon>
        <taxon>Xylariomycetidae</taxon>
        <taxon>Amphisphaeriales</taxon>
        <taxon>Apiosporaceae</taxon>
        <taxon>Apiospora</taxon>
    </lineage>
</organism>
<feature type="transmembrane region" description="Helical" evidence="8">
    <location>
        <begin position="304"/>
        <end position="326"/>
    </location>
</feature>
<dbReference type="GO" id="GO:0020037">
    <property type="term" value="F:heme binding"/>
    <property type="evidence" value="ECO:0007669"/>
    <property type="project" value="InterPro"/>
</dbReference>
<evidence type="ECO:0000256" key="6">
    <source>
        <dbReference type="PIRSR" id="PIRSR602401-1"/>
    </source>
</evidence>
<feature type="transmembrane region" description="Helical" evidence="8">
    <location>
        <begin position="7"/>
        <end position="29"/>
    </location>
</feature>
<dbReference type="InterPro" id="IPR050121">
    <property type="entry name" value="Cytochrome_P450_monoxygenase"/>
</dbReference>
<evidence type="ECO:0000256" key="7">
    <source>
        <dbReference type="RuleBase" id="RU000461"/>
    </source>
</evidence>
<protein>
    <recommendedName>
        <fullName evidence="11">Cytochrome P450</fullName>
    </recommendedName>
</protein>
<evidence type="ECO:0000256" key="5">
    <source>
        <dbReference type="ARBA" id="ARBA00023004"/>
    </source>
</evidence>
<keyword evidence="8" id="KW-0472">Membrane</keyword>
<comment type="caution">
    <text evidence="9">The sequence shown here is derived from an EMBL/GenBank/DDBJ whole genome shotgun (WGS) entry which is preliminary data.</text>
</comment>
<dbReference type="CDD" id="cd11058">
    <property type="entry name" value="CYP60B-like"/>
    <property type="match status" value="1"/>
</dbReference>
<keyword evidence="7" id="KW-0503">Monooxygenase</keyword>
<evidence type="ECO:0000313" key="9">
    <source>
        <dbReference type="EMBL" id="KAK8097115.1"/>
    </source>
</evidence>
<keyword evidence="7" id="KW-0560">Oxidoreductase</keyword>
<proteinExistence type="inferred from homology"/>
<reference evidence="9 10" key="1">
    <citation type="submission" date="2023-01" db="EMBL/GenBank/DDBJ databases">
        <title>Analysis of 21 Apiospora genomes using comparative genomics revels a genus with tremendous synthesis potential of carbohydrate active enzymes and secondary metabolites.</title>
        <authorList>
            <person name="Sorensen T."/>
        </authorList>
    </citation>
    <scope>NUCLEOTIDE SEQUENCE [LARGE SCALE GENOMIC DNA]</scope>
    <source>
        <strain evidence="9 10">CBS 117206</strain>
    </source>
</reference>
<dbReference type="PANTHER" id="PTHR24305">
    <property type="entry name" value="CYTOCHROME P450"/>
    <property type="match status" value="1"/>
</dbReference>
<dbReference type="SUPFAM" id="SSF48264">
    <property type="entry name" value="Cytochrome P450"/>
    <property type="match status" value="1"/>
</dbReference>
<keyword evidence="8" id="KW-0812">Transmembrane</keyword>
<dbReference type="PROSITE" id="PS00086">
    <property type="entry name" value="CYTOCHROME_P450"/>
    <property type="match status" value="1"/>
</dbReference>
<keyword evidence="3 6" id="KW-0349">Heme</keyword>